<evidence type="ECO:0000313" key="4">
    <source>
        <dbReference type="Proteomes" id="UP000799444"/>
    </source>
</evidence>
<keyword evidence="2" id="KW-0812">Transmembrane</keyword>
<reference evidence="3" key="1">
    <citation type="journal article" date="2020" name="Stud. Mycol.">
        <title>101 Dothideomycetes genomes: a test case for predicting lifestyles and emergence of pathogens.</title>
        <authorList>
            <person name="Haridas S."/>
            <person name="Albert R."/>
            <person name="Binder M."/>
            <person name="Bloem J."/>
            <person name="Labutti K."/>
            <person name="Salamov A."/>
            <person name="Andreopoulos B."/>
            <person name="Baker S."/>
            <person name="Barry K."/>
            <person name="Bills G."/>
            <person name="Bluhm B."/>
            <person name="Cannon C."/>
            <person name="Castanera R."/>
            <person name="Culley D."/>
            <person name="Daum C."/>
            <person name="Ezra D."/>
            <person name="Gonzalez J."/>
            <person name="Henrissat B."/>
            <person name="Kuo A."/>
            <person name="Liang C."/>
            <person name="Lipzen A."/>
            <person name="Lutzoni F."/>
            <person name="Magnuson J."/>
            <person name="Mondo S."/>
            <person name="Nolan M."/>
            <person name="Ohm R."/>
            <person name="Pangilinan J."/>
            <person name="Park H.-J."/>
            <person name="Ramirez L."/>
            <person name="Alfaro M."/>
            <person name="Sun H."/>
            <person name="Tritt A."/>
            <person name="Yoshinaga Y."/>
            <person name="Zwiers L.-H."/>
            <person name="Turgeon B."/>
            <person name="Goodwin S."/>
            <person name="Spatafora J."/>
            <person name="Crous P."/>
            <person name="Grigoriev I."/>
        </authorList>
    </citation>
    <scope>NUCLEOTIDE SEQUENCE</scope>
    <source>
        <strain evidence="3">CBS 125425</strain>
    </source>
</reference>
<comment type="caution">
    <text evidence="3">The sequence shown here is derived from an EMBL/GenBank/DDBJ whole genome shotgun (WGS) entry which is preliminary data.</text>
</comment>
<evidence type="ECO:0000256" key="2">
    <source>
        <dbReference type="SAM" id="Phobius"/>
    </source>
</evidence>
<evidence type="ECO:0000313" key="3">
    <source>
        <dbReference type="EMBL" id="KAF2734963.1"/>
    </source>
</evidence>
<proteinExistence type="predicted"/>
<organism evidence="3 4">
    <name type="scientific">Polyplosphaeria fusca</name>
    <dbReference type="NCBI Taxonomy" id="682080"/>
    <lineage>
        <taxon>Eukaryota</taxon>
        <taxon>Fungi</taxon>
        <taxon>Dikarya</taxon>
        <taxon>Ascomycota</taxon>
        <taxon>Pezizomycotina</taxon>
        <taxon>Dothideomycetes</taxon>
        <taxon>Pleosporomycetidae</taxon>
        <taxon>Pleosporales</taxon>
        <taxon>Tetraplosphaeriaceae</taxon>
        <taxon>Polyplosphaeria</taxon>
    </lineage>
</organism>
<gene>
    <name evidence="3" type="ORF">EJ04DRAFT_224081</name>
</gene>
<protein>
    <recommendedName>
        <fullName evidence="5">Transmembrane protein</fullName>
    </recommendedName>
</protein>
<dbReference type="Proteomes" id="UP000799444">
    <property type="component" value="Unassembled WGS sequence"/>
</dbReference>
<keyword evidence="4" id="KW-1185">Reference proteome</keyword>
<evidence type="ECO:0008006" key="5">
    <source>
        <dbReference type="Google" id="ProtNLM"/>
    </source>
</evidence>
<feature type="transmembrane region" description="Helical" evidence="2">
    <location>
        <begin position="70"/>
        <end position="89"/>
    </location>
</feature>
<dbReference type="EMBL" id="ML996141">
    <property type="protein sequence ID" value="KAF2734963.1"/>
    <property type="molecule type" value="Genomic_DNA"/>
</dbReference>
<dbReference type="AlphaFoldDB" id="A0A9P4R195"/>
<evidence type="ECO:0000256" key="1">
    <source>
        <dbReference type="SAM" id="MobiDB-lite"/>
    </source>
</evidence>
<feature type="region of interest" description="Disordered" evidence="1">
    <location>
        <begin position="90"/>
        <end position="116"/>
    </location>
</feature>
<keyword evidence="2" id="KW-1133">Transmembrane helix</keyword>
<keyword evidence="2" id="KW-0472">Membrane</keyword>
<accession>A0A9P4R195</accession>
<sequence length="116" mass="13066">MLKMGEMQSALDGCVKRTRTLLDVTKRHDVSARHRPSAHNASSRALSVFRRFLASFPTIFMCRSLRRRDMLVLCATFALVVLAFGGSGIRRKGQAKRTGEEPPQYGRVRCSPIENE</sequence>
<name>A0A9P4R195_9PLEO</name>